<evidence type="ECO:0000313" key="5">
    <source>
        <dbReference type="Proteomes" id="UP000192220"/>
    </source>
</evidence>
<name>A0A2I4D5W0_AUSLI</name>
<comment type="subcellular location">
    <subcellularLocation>
        <location evidence="1">Membrane</location>
        <topology evidence="1">Single-pass membrane protein</topology>
    </subcellularLocation>
</comment>
<dbReference type="GeneID" id="106535217"/>
<feature type="domain" description="C-type lectin" evidence="4">
    <location>
        <begin position="81"/>
        <end position="195"/>
    </location>
</feature>
<proteinExistence type="predicted"/>
<evidence type="ECO:0000256" key="2">
    <source>
        <dbReference type="ARBA" id="ARBA00022734"/>
    </source>
</evidence>
<dbReference type="InterPro" id="IPR033992">
    <property type="entry name" value="NKR-like_CTLD"/>
</dbReference>
<dbReference type="InterPro" id="IPR018378">
    <property type="entry name" value="C-type_lectin_CS"/>
</dbReference>
<dbReference type="AlphaFoldDB" id="A0A2I4D5W0"/>
<dbReference type="GO" id="GO:0016020">
    <property type="term" value="C:membrane"/>
    <property type="evidence" value="ECO:0007669"/>
    <property type="project" value="UniProtKB-SubCell"/>
</dbReference>
<evidence type="ECO:0000259" key="4">
    <source>
        <dbReference type="PROSITE" id="PS50041"/>
    </source>
</evidence>
<dbReference type="SMART" id="SM00034">
    <property type="entry name" value="CLECT"/>
    <property type="match status" value="1"/>
</dbReference>
<dbReference type="GO" id="GO:0030246">
    <property type="term" value="F:carbohydrate binding"/>
    <property type="evidence" value="ECO:0007669"/>
    <property type="project" value="UniProtKB-KW"/>
</dbReference>
<accession>A0A2I4D5W0</accession>
<dbReference type="PROSITE" id="PS00615">
    <property type="entry name" value="C_TYPE_LECTIN_1"/>
    <property type="match status" value="1"/>
</dbReference>
<evidence type="ECO:0000313" key="6">
    <source>
        <dbReference type="RefSeq" id="XP_013887623.1"/>
    </source>
</evidence>
<evidence type="ECO:0000256" key="3">
    <source>
        <dbReference type="ARBA" id="ARBA00023157"/>
    </source>
</evidence>
<dbReference type="InterPro" id="IPR016187">
    <property type="entry name" value="CTDL_fold"/>
</dbReference>
<dbReference type="InParanoid" id="A0A2I4D5W0"/>
<dbReference type="PANTHER" id="PTHR46746">
    <property type="entry name" value="KILLER CELL LECTIN-LIKE RECEPTOR SUBFAMILY F MEMBER 2"/>
    <property type="match status" value="1"/>
</dbReference>
<dbReference type="KEGG" id="alim:106535217"/>
<dbReference type="Pfam" id="PF00059">
    <property type="entry name" value="Lectin_C"/>
    <property type="match status" value="1"/>
</dbReference>
<reference evidence="6" key="1">
    <citation type="submission" date="2025-08" db="UniProtKB">
        <authorList>
            <consortium name="RefSeq"/>
        </authorList>
    </citation>
    <scope>IDENTIFICATION</scope>
    <source>
        <strain evidence="6">Quisiro</strain>
        <tissue evidence="6">Liver</tissue>
    </source>
</reference>
<dbReference type="OrthoDB" id="6345871at2759"/>
<dbReference type="SUPFAM" id="SSF56436">
    <property type="entry name" value="C-type lectin-like"/>
    <property type="match status" value="1"/>
</dbReference>
<sequence length="201" mass="22880">MQFDNLTKTLTVSESKITNLTGENLELKAETKHLTDHIRNTEATWNKNNISRAQWSVDAYCPKKTVSGRKCSACQDGWLPSQSSCYLIKNPSSDGQKTWEEAQADCGEKNSYLVVVADETEKQFISENSWRSSDNKGYWIGLRAENNKWMWVDGSDLTNNIWIQESAQDGHCAISVQNQGWKSVMCNVKQQWICEKMALTI</sequence>
<keyword evidence="3" id="KW-1015">Disulfide bond</keyword>
<dbReference type="InterPro" id="IPR016186">
    <property type="entry name" value="C-type_lectin-like/link_sf"/>
</dbReference>
<dbReference type="CDD" id="cd03593">
    <property type="entry name" value="CLECT_NK_receptors_like"/>
    <property type="match status" value="1"/>
</dbReference>
<dbReference type="PROSITE" id="PS50041">
    <property type="entry name" value="C_TYPE_LECTIN_2"/>
    <property type="match status" value="1"/>
</dbReference>
<dbReference type="Proteomes" id="UP000192220">
    <property type="component" value="Unplaced"/>
</dbReference>
<dbReference type="RefSeq" id="XP_013887623.1">
    <property type="nucleotide sequence ID" value="XM_014032169.1"/>
</dbReference>
<gene>
    <name evidence="6" type="primary">LOC106535217</name>
</gene>
<keyword evidence="5" id="KW-1185">Reference proteome</keyword>
<dbReference type="InterPro" id="IPR001304">
    <property type="entry name" value="C-type_lectin-like"/>
</dbReference>
<evidence type="ECO:0000256" key="1">
    <source>
        <dbReference type="ARBA" id="ARBA00004167"/>
    </source>
</evidence>
<keyword evidence="2" id="KW-0430">Lectin</keyword>
<dbReference type="InterPro" id="IPR051379">
    <property type="entry name" value="C-type_Lectin_Receptor_IMM"/>
</dbReference>
<organism evidence="5 6">
    <name type="scientific">Austrofundulus limnaeus</name>
    <name type="common">Annual killifish</name>
    <dbReference type="NCBI Taxonomy" id="52670"/>
    <lineage>
        <taxon>Eukaryota</taxon>
        <taxon>Metazoa</taxon>
        <taxon>Chordata</taxon>
        <taxon>Craniata</taxon>
        <taxon>Vertebrata</taxon>
        <taxon>Euteleostomi</taxon>
        <taxon>Actinopterygii</taxon>
        <taxon>Neopterygii</taxon>
        <taxon>Teleostei</taxon>
        <taxon>Neoteleostei</taxon>
        <taxon>Acanthomorphata</taxon>
        <taxon>Ovalentaria</taxon>
        <taxon>Atherinomorphae</taxon>
        <taxon>Cyprinodontiformes</taxon>
        <taxon>Rivulidae</taxon>
        <taxon>Austrofundulus</taxon>
    </lineage>
</organism>
<protein>
    <submittedName>
        <fullName evidence="6">C-type lectin domain family 4 member M</fullName>
    </submittedName>
</protein>
<dbReference type="PANTHER" id="PTHR46746:SF9">
    <property type="entry name" value="CD209 ANTIGEN-LIKE PROTEIN C-LIKE"/>
    <property type="match status" value="1"/>
</dbReference>
<dbReference type="Gene3D" id="3.10.100.10">
    <property type="entry name" value="Mannose-Binding Protein A, subunit A"/>
    <property type="match status" value="1"/>
</dbReference>